<comment type="caution">
    <text evidence="1">The sequence shown here is derived from an EMBL/GenBank/DDBJ whole genome shotgun (WGS) entry which is preliminary data.</text>
</comment>
<evidence type="ECO:0000313" key="2">
    <source>
        <dbReference type="Proteomes" id="UP000078397"/>
    </source>
</evidence>
<protein>
    <submittedName>
        <fullName evidence="1">Uncharacterized protein</fullName>
    </submittedName>
</protein>
<reference evidence="1 2" key="1">
    <citation type="journal article" date="2016" name="PLoS Pathog.">
        <title>Biosynthesis of antibiotic leucinostatins in bio-control fungus Purpureocillium lilacinum and their inhibition on phytophthora revealed by genome mining.</title>
        <authorList>
            <person name="Wang G."/>
            <person name="Liu Z."/>
            <person name="Lin R."/>
            <person name="Li E."/>
            <person name="Mao Z."/>
            <person name="Ling J."/>
            <person name="Yang Y."/>
            <person name="Yin W.B."/>
            <person name="Xie B."/>
        </authorList>
    </citation>
    <scope>NUCLEOTIDE SEQUENCE [LARGE SCALE GENOMIC DNA]</scope>
    <source>
        <strain evidence="1">170</strain>
    </source>
</reference>
<dbReference type="GeneID" id="28847267"/>
<dbReference type="RefSeq" id="XP_018137584.2">
    <property type="nucleotide sequence ID" value="XM_018283273.2"/>
</dbReference>
<evidence type="ECO:0000313" key="1">
    <source>
        <dbReference type="EMBL" id="OAQ59591.2"/>
    </source>
</evidence>
<organism evidence="1 2">
    <name type="scientific">Pochonia chlamydosporia 170</name>
    <dbReference type="NCBI Taxonomy" id="1380566"/>
    <lineage>
        <taxon>Eukaryota</taxon>
        <taxon>Fungi</taxon>
        <taxon>Dikarya</taxon>
        <taxon>Ascomycota</taxon>
        <taxon>Pezizomycotina</taxon>
        <taxon>Sordariomycetes</taxon>
        <taxon>Hypocreomycetidae</taxon>
        <taxon>Hypocreales</taxon>
        <taxon>Clavicipitaceae</taxon>
        <taxon>Pochonia</taxon>
    </lineage>
</organism>
<dbReference type="EMBL" id="LSBJ02000002">
    <property type="protein sequence ID" value="OAQ59591.2"/>
    <property type="molecule type" value="Genomic_DNA"/>
</dbReference>
<dbReference type="AlphaFoldDB" id="A0A179F2I9"/>
<dbReference type="Proteomes" id="UP000078397">
    <property type="component" value="Unassembled WGS sequence"/>
</dbReference>
<gene>
    <name evidence="1" type="ORF">VFPPC_03819</name>
</gene>
<accession>A0A179F2I9</accession>
<dbReference type="KEGG" id="pchm:VFPPC_03819"/>
<name>A0A179F2I9_METCM</name>
<keyword evidence="2" id="KW-1185">Reference proteome</keyword>
<proteinExistence type="predicted"/>
<sequence>MYIQEKLTDSLFSSSLLSILGSSTLGPSYIAEAFVRLRCKRAATSLCLPYACHMLAICFHRLAVRLALQLLSRRRRGLSCRFAQLIFLPHTSVHPPRCSDQ</sequence>